<gene>
    <name evidence="2" type="ORF">RhiirA1_462658</name>
</gene>
<feature type="compositionally biased region" description="Low complexity" evidence="1">
    <location>
        <begin position="75"/>
        <end position="96"/>
    </location>
</feature>
<reference evidence="2 3" key="1">
    <citation type="submission" date="2017-10" db="EMBL/GenBank/DDBJ databases">
        <title>Extensive intraspecific genome diversity in a model arbuscular mycorrhizal fungus.</title>
        <authorList>
            <person name="Chen E.C.H."/>
            <person name="Morin E."/>
            <person name="Baudet D."/>
            <person name="Noel J."/>
            <person name="Ndikumana S."/>
            <person name="Charron P."/>
            <person name="St-Onge C."/>
            <person name="Giorgi J."/>
            <person name="Grigoriev I.V."/>
            <person name="Roux C."/>
            <person name="Martin F.M."/>
            <person name="Corradi N."/>
        </authorList>
    </citation>
    <scope>NUCLEOTIDE SEQUENCE [LARGE SCALE GENOMIC DNA]</scope>
    <source>
        <strain evidence="2 3">A1</strain>
    </source>
</reference>
<sequence length="215" mass="23827">MKNHKLYDRLCRKCFNLLINILRRTCNDGQGEAAHSTFATAAAELDDYFKFWNMFAFRLPLVIAFAAIIPQTSTITSTSSSTSSTSMTSSISMTSSDQPKKDTPISPGKNFLKSFPIGGTVSSTTPRKSKPSRIPRPKVLEGDLELLREFQEQFLRRAPQHLPGPDPTTLSANASRPTTPSVVSRPLPQYSIKMPRLLISILITPTQIVRNNVSD</sequence>
<proteinExistence type="predicted"/>
<comment type="caution">
    <text evidence="2">The sequence shown here is derived from an EMBL/GenBank/DDBJ whole genome shotgun (WGS) entry which is preliminary data.</text>
</comment>
<feature type="compositionally biased region" description="Polar residues" evidence="1">
    <location>
        <begin position="168"/>
        <end position="182"/>
    </location>
</feature>
<evidence type="ECO:0000313" key="2">
    <source>
        <dbReference type="EMBL" id="PKC64264.1"/>
    </source>
</evidence>
<name>A0A2N0RLU2_9GLOM</name>
<dbReference type="VEuPathDB" id="FungiDB:RhiirFUN_000025"/>
<evidence type="ECO:0000313" key="3">
    <source>
        <dbReference type="Proteomes" id="UP000232688"/>
    </source>
</evidence>
<evidence type="ECO:0000256" key="1">
    <source>
        <dbReference type="SAM" id="MobiDB-lite"/>
    </source>
</evidence>
<reference evidence="2 3" key="2">
    <citation type="submission" date="2017-10" db="EMBL/GenBank/DDBJ databases">
        <title>Genome analyses suggest a sexual origin of heterokaryosis in a supposedly ancient asexual fungus.</title>
        <authorList>
            <person name="Corradi N."/>
            <person name="Sedzielewska K."/>
            <person name="Noel J."/>
            <person name="Charron P."/>
            <person name="Farinelli L."/>
            <person name="Marton T."/>
            <person name="Kruger M."/>
            <person name="Pelin A."/>
            <person name="Brachmann A."/>
            <person name="Corradi N."/>
        </authorList>
    </citation>
    <scope>NUCLEOTIDE SEQUENCE [LARGE SCALE GENOMIC DNA]</scope>
    <source>
        <strain evidence="2 3">A1</strain>
    </source>
</reference>
<feature type="region of interest" description="Disordered" evidence="1">
    <location>
        <begin position="75"/>
        <end position="138"/>
    </location>
</feature>
<organism evidence="2 3">
    <name type="scientific">Rhizophagus irregularis</name>
    <dbReference type="NCBI Taxonomy" id="588596"/>
    <lineage>
        <taxon>Eukaryota</taxon>
        <taxon>Fungi</taxon>
        <taxon>Fungi incertae sedis</taxon>
        <taxon>Mucoromycota</taxon>
        <taxon>Glomeromycotina</taxon>
        <taxon>Glomeromycetes</taxon>
        <taxon>Glomerales</taxon>
        <taxon>Glomeraceae</taxon>
        <taxon>Rhizophagus</taxon>
    </lineage>
</organism>
<feature type="region of interest" description="Disordered" evidence="1">
    <location>
        <begin position="157"/>
        <end position="186"/>
    </location>
</feature>
<dbReference type="Proteomes" id="UP000232688">
    <property type="component" value="Unassembled WGS sequence"/>
</dbReference>
<dbReference type="VEuPathDB" id="FungiDB:FUN_021081"/>
<dbReference type="EMBL" id="LLXH01000654">
    <property type="protein sequence ID" value="PKC64264.1"/>
    <property type="molecule type" value="Genomic_DNA"/>
</dbReference>
<dbReference type="AlphaFoldDB" id="A0A2N0RLU2"/>
<dbReference type="VEuPathDB" id="FungiDB:RhiirA1_462658"/>
<protein>
    <submittedName>
        <fullName evidence="2">Uncharacterized protein</fullName>
    </submittedName>
</protein>
<accession>A0A2N0RLU2</accession>
<feature type="compositionally biased region" description="Basic residues" evidence="1">
    <location>
        <begin position="127"/>
        <end position="136"/>
    </location>
</feature>